<dbReference type="Proteomes" id="UP000680865">
    <property type="component" value="Unassembled WGS sequence"/>
</dbReference>
<organism evidence="2 3">
    <name type="scientific">Winogradskya consettensis</name>
    <dbReference type="NCBI Taxonomy" id="113560"/>
    <lineage>
        <taxon>Bacteria</taxon>
        <taxon>Bacillati</taxon>
        <taxon>Actinomycetota</taxon>
        <taxon>Actinomycetes</taxon>
        <taxon>Micromonosporales</taxon>
        <taxon>Micromonosporaceae</taxon>
        <taxon>Winogradskya</taxon>
    </lineage>
</organism>
<keyword evidence="1" id="KW-0812">Transmembrane</keyword>
<evidence type="ECO:0000313" key="3">
    <source>
        <dbReference type="Proteomes" id="UP000680865"/>
    </source>
</evidence>
<feature type="transmembrane region" description="Helical" evidence="1">
    <location>
        <begin position="209"/>
        <end position="229"/>
    </location>
</feature>
<evidence type="ECO:0000256" key="1">
    <source>
        <dbReference type="SAM" id="Phobius"/>
    </source>
</evidence>
<feature type="transmembrane region" description="Helical" evidence="1">
    <location>
        <begin position="76"/>
        <end position="97"/>
    </location>
</feature>
<keyword evidence="1" id="KW-0472">Membrane</keyword>
<feature type="transmembrane region" description="Helical" evidence="1">
    <location>
        <begin position="182"/>
        <end position="203"/>
    </location>
</feature>
<reference evidence="2" key="1">
    <citation type="submission" date="2021-03" db="EMBL/GenBank/DDBJ databases">
        <title>Whole genome shotgun sequence of Actinoplanes consettensis NBRC 14913.</title>
        <authorList>
            <person name="Komaki H."/>
            <person name="Tamura T."/>
        </authorList>
    </citation>
    <scope>NUCLEOTIDE SEQUENCE</scope>
    <source>
        <strain evidence="2">NBRC 14913</strain>
    </source>
</reference>
<proteinExistence type="predicted"/>
<feature type="transmembrane region" description="Helical" evidence="1">
    <location>
        <begin position="142"/>
        <end position="162"/>
    </location>
</feature>
<sequence length="248" mass="26526">MFDLLAGTGTDGRRLLIETEEHLSEAAAEGRARGLDAEAAERQAVARFGAATTIARRVPGSSGTVRLSLRRLTIGAWALTGTALAWYGLSGALTWLLSWPWTRLLIATDRFGGHPMCSRPWLPPGEVDCVRLYQQNDFPTSYLPHLFIGGIGVVLVIALLILRRSTALGAPLWTPKRSAAGLVFAVPFGLTGVALVLEGIQGITLNVQYYTLGDLVSGLLAIVVSAVALRRAFRPGAPYLAARKPLNA</sequence>
<gene>
    <name evidence="2" type="ORF">Aco04nite_05520</name>
</gene>
<name>A0A919VS07_9ACTN</name>
<accession>A0A919VS07</accession>
<keyword evidence="3" id="KW-1185">Reference proteome</keyword>
<comment type="caution">
    <text evidence="2">The sequence shown here is derived from an EMBL/GenBank/DDBJ whole genome shotgun (WGS) entry which is preliminary data.</text>
</comment>
<dbReference type="EMBL" id="BOQP01000003">
    <property type="protein sequence ID" value="GIM67268.1"/>
    <property type="molecule type" value="Genomic_DNA"/>
</dbReference>
<dbReference type="AlphaFoldDB" id="A0A919VS07"/>
<protein>
    <submittedName>
        <fullName evidence="2">Uncharacterized protein</fullName>
    </submittedName>
</protein>
<evidence type="ECO:0000313" key="2">
    <source>
        <dbReference type="EMBL" id="GIM67268.1"/>
    </source>
</evidence>
<keyword evidence="1" id="KW-1133">Transmembrane helix</keyword>